<dbReference type="EMBL" id="CP040915">
    <property type="protein sequence ID" value="QDC25961.1"/>
    <property type="molecule type" value="Genomic_DNA"/>
</dbReference>
<feature type="region of interest" description="Disordered" evidence="1">
    <location>
        <begin position="1"/>
        <end position="80"/>
    </location>
</feature>
<gene>
    <name evidence="3" type="ORF">FE374_16235</name>
</gene>
<proteinExistence type="predicted"/>
<dbReference type="AlphaFoldDB" id="A0A5B8C8X3"/>
<dbReference type="GO" id="GO:0004519">
    <property type="term" value="F:endonuclease activity"/>
    <property type="evidence" value="ECO:0007669"/>
    <property type="project" value="UniProtKB-KW"/>
</dbReference>
<evidence type="ECO:0000256" key="1">
    <source>
        <dbReference type="SAM" id="MobiDB-lite"/>
    </source>
</evidence>
<feature type="domain" description="HNH nuclease" evidence="2">
    <location>
        <begin position="548"/>
        <end position="600"/>
    </location>
</feature>
<evidence type="ECO:0000259" key="2">
    <source>
        <dbReference type="SMART" id="SM00507"/>
    </source>
</evidence>
<reference evidence="3 4" key="1">
    <citation type="submission" date="2019-05" db="EMBL/GenBank/DDBJ databases">
        <title>Georgenia *** sp. nov., and Georgenia *** sp. nov., isolated from the intestinal contents of plateau pika (Ochotona curzoniae) in the Qinghai-Tibet plateau of China.</title>
        <authorList>
            <person name="Tian Z."/>
        </authorList>
    </citation>
    <scope>NUCLEOTIDE SEQUENCE [LARGE SCALE GENOMIC DNA]</scope>
    <source>
        <strain evidence="3 4">Z443</strain>
    </source>
</reference>
<feature type="compositionally biased region" description="Basic and acidic residues" evidence="1">
    <location>
        <begin position="352"/>
        <end position="366"/>
    </location>
</feature>
<keyword evidence="3" id="KW-0378">Hydrolase</keyword>
<feature type="compositionally biased region" description="Pro residues" evidence="1">
    <location>
        <begin position="450"/>
        <end position="466"/>
    </location>
</feature>
<dbReference type="SMART" id="SM00507">
    <property type="entry name" value="HNHc"/>
    <property type="match status" value="1"/>
</dbReference>
<dbReference type="Pfam" id="PF02720">
    <property type="entry name" value="DUF222"/>
    <property type="match status" value="1"/>
</dbReference>
<feature type="compositionally biased region" description="Basic and acidic residues" evidence="1">
    <location>
        <begin position="59"/>
        <end position="72"/>
    </location>
</feature>
<dbReference type="InterPro" id="IPR003870">
    <property type="entry name" value="DUF222"/>
</dbReference>
<feature type="compositionally biased region" description="Pro residues" evidence="1">
    <location>
        <begin position="339"/>
        <end position="351"/>
    </location>
</feature>
<dbReference type="Proteomes" id="UP000314616">
    <property type="component" value="Chromosome"/>
</dbReference>
<feature type="region of interest" description="Disordered" evidence="1">
    <location>
        <begin position="626"/>
        <end position="661"/>
    </location>
</feature>
<dbReference type="RefSeq" id="WP_139930214.1">
    <property type="nucleotide sequence ID" value="NZ_CP040915.1"/>
</dbReference>
<organism evidence="3 4">
    <name type="scientific">Georgenia yuyongxinii</name>
    <dbReference type="NCBI Taxonomy" id="2589797"/>
    <lineage>
        <taxon>Bacteria</taxon>
        <taxon>Bacillati</taxon>
        <taxon>Actinomycetota</taxon>
        <taxon>Actinomycetes</taxon>
        <taxon>Micrococcales</taxon>
        <taxon>Bogoriellaceae</taxon>
        <taxon>Georgenia</taxon>
    </lineage>
</organism>
<dbReference type="OrthoDB" id="5140334at2"/>
<name>A0A5B8C8X3_9MICO</name>
<evidence type="ECO:0000313" key="4">
    <source>
        <dbReference type="Proteomes" id="UP000314616"/>
    </source>
</evidence>
<feature type="compositionally biased region" description="Basic and acidic residues" evidence="1">
    <location>
        <begin position="382"/>
        <end position="409"/>
    </location>
</feature>
<dbReference type="KEGG" id="gyu:FE374_16235"/>
<protein>
    <submittedName>
        <fullName evidence="3">HNH endonuclease</fullName>
    </submittedName>
</protein>
<feature type="compositionally biased region" description="Low complexity" evidence="1">
    <location>
        <begin position="437"/>
        <end position="449"/>
    </location>
</feature>
<keyword evidence="3" id="KW-0540">Nuclease</keyword>
<accession>A0A5B8C8X3</accession>
<dbReference type="CDD" id="cd00085">
    <property type="entry name" value="HNHc"/>
    <property type="match status" value="1"/>
</dbReference>
<feature type="region of interest" description="Disordered" evidence="1">
    <location>
        <begin position="331"/>
        <end position="473"/>
    </location>
</feature>
<dbReference type="InterPro" id="IPR003615">
    <property type="entry name" value="HNH_nuc"/>
</dbReference>
<sequence length="661" mass="69991">MRLPEPRTATLCFRTPSSTVARPHRHDVSGRPYGRHMFENDGVPEQAGPDDPGPLATSRADEPADREQRSAAEETAPLEPESALAPLLDTAQGLVGARLIATLDPIEPFGQDVTDLVELVAQWSRTISFTYARRAEAIAALVTQFTDDLGTGTATLAATTELAMRLGMTRQAMKKLVDTGLALTGPLMTTGEALEHGVLDPRKAEMVAAALEHLPYPVCEAVQDAVLPTAPNRTHPQFAQDLSRALIEADHHDVDARHKAARSRRRVCHPRHLPDGMASIYAVFTAPDALALDLALDGAARSAKATGDSRTVEQLRADILAAVGAGALAQGGFGNPAGEPTPIPRPAPPPVDPRKPPPPRERREFMFLDPEPDPFGGGPADPTDKCPNDHGRAETTDHGTAETGGEVRRNGSTPVVEPPADTSGSTPAVTPAPVNSPDPAAAPQDCSASPPDPPPTPPDAPPPPPEVKARPWFPVGEVGGVPVRINVTVPMTTLLGGDEPGTLHGYGPIDPATARALALGGTWRRLVTDPLSGTVLDIGQARYRPPADLAALVRARDRTCFRPGCGADADGCELDHSQAFARGGSTAYANLGAGCSIDHRLKTVGDFQVRQVSPGVFDWTSRRTGRTYRREADGRTTPMHPRTGEPLTSGWAPEYDDPAPF</sequence>
<evidence type="ECO:0000313" key="3">
    <source>
        <dbReference type="EMBL" id="QDC25961.1"/>
    </source>
</evidence>
<keyword evidence="3" id="KW-0255">Endonuclease</keyword>